<feature type="region of interest" description="Disordered" evidence="1">
    <location>
        <begin position="101"/>
        <end position="137"/>
    </location>
</feature>
<dbReference type="AlphaFoldDB" id="A0A8T1QU41"/>
<organism evidence="2 3">
    <name type="scientific">Carya illinoinensis</name>
    <name type="common">Pecan</name>
    <dbReference type="NCBI Taxonomy" id="32201"/>
    <lineage>
        <taxon>Eukaryota</taxon>
        <taxon>Viridiplantae</taxon>
        <taxon>Streptophyta</taxon>
        <taxon>Embryophyta</taxon>
        <taxon>Tracheophyta</taxon>
        <taxon>Spermatophyta</taxon>
        <taxon>Magnoliopsida</taxon>
        <taxon>eudicotyledons</taxon>
        <taxon>Gunneridae</taxon>
        <taxon>Pentapetalae</taxon>
        <taxon>rosids</taxon>
        <taxon>fabids</taxon>
        <taxon>Fagales</taxon>
        <taxon>Juglandaceae</taxon>
        <taxon>Carya</taxon>
    </lineage>
</organism>
<sequence length="173" mass="19473">MILHFPWAEIRGSLRSDVRFGDKGRSRSAALLDRRCLEPEAPLRYGSLFEACVASRGPPGVRACANSGHRRSDLDGRKSALSPNWWTPIFNWSAEPDYIDSGSNEPVHEASEKPKRSSDSKSSRPRFAPGSFTEEKARQLRMMTKETKSFHDAMYHSAIASRLASDFKNRSDQ</sequence>
<keyword evidence="3" id="KW-1185">Reference proteome</keyword>
<accession>A0A8T1QU41</accession>
<dbReference type="Proteomes" id="UP000811609">
    <property type="component" value="Chromosome 4"/>
</dbReference>
<dbReference type="EMBL" id="CM031812">
    <property type="protein sequence ID" value="KAG6658540.1"/>
    <property type="molecule type" value="Genomic_DNA"/>
</dbReference>
<evidence type="ECO:0000256" key="1">
    <source>
        <dbReference type="SAM" id="MobiDB-lite"/>
    </source>
</evidence>
<comment type="caution">
    <text evidence="2">The sequence shown here is derived from an EMBL/GenBank/DDBJ whole genome shotgun (WGS) entry which is preliminary data.</text>
</comment>
<feature type="compositionally biased region" description="Basic and acidic residues" evidence="1">
    <location>
        <begin position="106"/>
        <end position="122"/>
    </location>
</feature>
<evidence type="ECO:0000313" key="3">
    <source>
        <dbReference type="Proteomes" id="UP000811609"/>
    </source>
</evidence>
<proteinExistence type="predicted"/>
<gene>
    <name evidence="2" type="ORF">CIPAW_04G169100</name>
</gene>
<name>A0A8T1QU41_CARIL</name>
<dbReference type="PANTHER" id="PTHR34198:SF21">
    <property type="entry name" value="PROTEIN, PUTATIVE-RELATED"/>
    <property type="match status" value="1"/>
</dbReference>
<protein>
    <submittedName>
        <fullName evidence="2">Uncharacterized protein</fullName>
    </submittedName>
</protein>
<dbReference type="PANTHER" id="PTHR34198">
    <property type="entry name" value="OS01G0175100 PROTEIN"/>
    <property type="match status" value="1"/>
</dbReference>
<evidence type="ECO:0000313" key="2">
    <source>
        <dbReference type="EMBL" id="KAG6658540.1"/>
    </source>
</evidence>
<reference evidence="2" key="1">
    <citation type="submission" date="2020-12" db="EMBL/GenBank/DDBJ databases">
        <title>WGS assembly of Carya illinoinensis cv. Pawnee.</title>
        <authorList>
            <person name="Platts A."/>
            <person name="Shu S."/>
            <person name="Wright S."/>
            <person name="Barry K."/>
            <person name="Edger P."/>
            <person name="Pires J.C."/>
            <person name="Schmutz J."/>
        </authorList>
    </citation>
    <scope>NUCLEOTIDE SEQUENCE</scope>
    <source>
        <tissue evidence="2">Leaf</tissue>
    </source>
</reference>